<dbReference type="GO" id="GO:0009451">
    <property type="term" value="P:RNA modification"/>
    <property type="evidence" value="ECO:0007669"/>
    <property type="project" value="InterPro"/>
</dbReference>
<organism evidence="3 4">
    <name type="scientific">Parasponia andersonii</name>
    <name type="common">Sponia andersonii</name>
    <dbReference type="NCBI Taxonomy" id="3476"/>
    <lineage>
        <taxon>Eukaryota</taxon>
        <taxon>Viridiplantae</taxon>
        <taxon>Streptophyta</taxon>
        <taxon>Embryophyta</taxon>
        <taxon>Tracheophyta</taxon>
        <taxon>Spermatophyta</taxon>
        <taxon>Magnoliopsida</taxon>
        <taxon>eudicotyledons</taxon>
        <taxon>Gunneridae</taxon>
        <taxon>Pentapetalae</taxon>
        <taxon>rosids</taxon>
        <taxon>fabids</taxon>
        <taxon>Rosales</taxon>
        <taxon>Cannabaceae</taxon>
        <taxon>Parasponia</taxon>
    </lineage>
</organism>
<dbReference type="FunFam" id="1.25.40.10:FF:000031">
    <property type="entry name" value="Pentatricopeptide repeat-containing protein mitochondrial"/>
    <property type="match status" value="1"/>
</dbReference>
<evidence type="ECO:0000313" key="3">
    <source>
        <dbReference type="EMBL" id="PON78621.1"/>
    </source>
</evidence>
<feature type="repeat" description="PPR" evidence="2">
    <location>
        <begin position="376"/>
        <end position="410"/>
    </location>
</feature>
<evidence type="ECO:0000313" key="4">
    <source>
        <dbReference type="Proteomes" id="UP000237105"/>
    </source>
</evidence>
<feature type="repeat" description="PPR" evidence="2">
    <location>
        <begin position="212"/>
        <end position="242"/>
    </location>
</feature>
<dbReference type="PANTHER" id="PTHR47926:SF371">
    <property type="entry name" value="TETRATRICOPEPTIDE REPEAT-LIKE SUPERFAMILY PROTEIN"/>
    <property type="match status" value="1"/>
</dbReference>
<dbReference type="InterPro" id="IPR046960">
    <property type="entry name" value="PPR_At4g14850-like_plant"/>
</dbReference>
<dbReference type="AlphaFoldDB" id="A0A2P5DZ95"/>
<dbReference type="Pfam" id="PF13041">
    <property type="entry name" value="PPR_2"/>
    <property type="match status" value="2"/>
</dbReference>
<keyword evidence="4" id="KW-1185">Reference proteome</keyword>
<comment type="caution">
    <text evidence="3">The sequence shown here is derived from an EMBL/GenBank/DDBJ whole genome shotgun (WGS) entry which is preliminary data.</text>
</comment>
<feature type="repeat" description="PPR" evidence="2">
    <location>
        <begin position="243"/>
        <end position="277"/>
    </location>
</feature>
<reference evidence="4" key="1">
    <citation type="submission" date="2016-06" db="EMBL/GenBank/DDBJ databases">
        <title>Parallel loss of symbiosis genes in relatives of nitrogen-fixing non-legume Parasponia.</title>
        <authorList>
            <person name="Van Velzen R."/>
            <person name="Holmer R."/>
            <person name="Bu F."/>
            <person name="Rutten L."/>
            <person name="Van Zeijl A."/>
            <person name="Liu W."/>
            <person name="Santuari L."/>
            <person name="Cao Q."/>
            <person name="Sharma T."/>
            <person name="Shen D."/>
            <person name="Roswanjaya Y."/>
            <person name="Wardhani T."/>
            <person name="Kalhor M.S."/>
            <person name="Jansen J."/>
            <person name="Van den Hoogen J."/>
            <person name="Gungor B."/>
            <person name="Hartog M."/>
            <person name="Hontelez J."/>
            <person name="Verver J."/>
            <person name="Yang W.-C."/>
            <person name="Schijlen E."/>
            <person name="Repin R."/>
            <person name="Schilthuizen M."/>
            <person name="Schranz E."/>
            <person name="Heidstra R."/>
            <person name="Miyata K."/>
            <person name="Fedorova E."/>
            <person name="Kohlen W."/>
            <person name="Bisseling T."/>
            <person name="Smit S."/>
            <person name="Geurts R."/>
        </authorList>
    </citation>
    <scope>NUCLEOTIDE SEQUENCE [LARGE SCALE GENOMIC DNA]</scope>
    <source>
        <strain evidence="4">cv. WU1-14</strain>
    </source>
</reference>
<name>A0A2P5DZ95_PARAD</name>
<dbReference type="GO" id="GO:0003723">
    <property type="term" value="F:RNA binding"/>
    <property type="evidence" value="ECO:0007669"/>
    <property type="project" value="InterPro"/>
</dbReference>
<sequence>MSFHELTRLKGFLAKTNPLPTTVRVLSCKTAKHLYQIQTQIITHGFEFNDFINPRIITACAEIKLIDYARKVFDQIPEPNFALWNAMLRGYAKNERHREVLFLFGRMKSLDVMPNCFTFPVVIKSCGKVNALVEGEEVHCLVIKFGFRENPFVGTTLIEMYGGGGAIGAAYKVFGEMFERNVVAWTSMINGYILCNDMVSARRLFDLAPERDIVLWNTIVSGYIELGDTVTARELFDKMPKRDVMSWNTMLNGYAKCGDIEACEMLFEEIPERNVFSWNIFVGGYARSGRFFDVLESFKCMLVEAEVPPNDATLVTVLSSCARLGALDLGKWVHVYAESIGYKGNVFIGNALIDMYAKCGIIESSIEVFKSMGTKDLITWNSIICGLAFHGRWDDALKMFCQMKNAREKPDGITLVGILAACSHLGLVEEGLAYFKSMLDDYQIVPEIEHYGCVVDLLARAGLLDRAVNFVKNMPMEADAVIWAALLGACKHHKNIELAELALERLTELEPKNPANYVMLSNIYGDLGRWKDVARLKVAMRDTGFKKLPGCSLIEVNDSVVEFYSLDERHPERDEIYGALTGLTKLLRSSGYVPDIMELGLEA</sequence>
<keyword evidence="1" id="KW-0677">Repeat</keyword>
<dbReference type="PROSITE" id="PS51375">
    <property type="entry name" value="PPR"/>
    <property type="match status" value="4"/>
</dbReference>
<dbReference type="NCBIfam" id="TIGR00756">
    <property type="entry name" value="PPR"/>
    <property type="match status" value="4"/>
</dbReference>
<evidence type="ECO:0000256" key="1">
    <source>
        <dbReference type="ARBA" id="ARBA00022737"/>
    </source>
</evidence>
<dbReference type="Gene3D" id="1.25.40.10">
    <property type="entry name" value="Tetratricopeptide repeat domain"/>
    <property type="match status" value="4"/>
</dbReference>
<dbReference type="InterPro" id="IPR011990">
    <property type="entry name" value="TPR-like_helical_dom_sf"/>
</dbReference>
<dbReference type="PANTHER" id="PTHR47926">
    <property type="entry name" value="PENTATRICOPEPTIDE REPEAT-CONTAINING PROTEIN"/>
    <property type="match status" value="1"/>
</dbReference>
<dbReference type="EMBL" id="JXTB01000008">
    <property type="protein sequence ID" value="PON78621.1"/>
    <property type="molecule type" value="Genomic_DNA"/>
</dbReference>
<dbReference type="OrthoDB" id="185373at2759"/>
<proteinExistence type="predicted"/>
<evidence type="ECO:0000256" key="2">
    <source>
        <dbReference type="PROSITE-ProRule" id="PRU00708"/>
    </source>
</evidence>
<dbReference type="InterPro" id="IPR002885">
    <property type="entry name" value="PPR_rpt"/>
</dbReference>
<accession>A0A2P5DZ95</accession>
<gene>
    <name evidence="3" type="ORF">PanWU01x14_018790</name>
</gene>
<feature type="repeat" description="PPR" evidence="2">
    <location>
        <begin position="80"/>
        <end position="114"/>
    </location>
</feature>
<dbReference type="SUPFAM" id="SSF48452">
    <property type="entry name" value="TPR-like"/>
    <property type="match status" value="1"/>
</dbReference>
<dbReference type="InterPro" id="IPR046848">
    <property type="entry name" value="E_motif"/>
</dbReference>
<dbReference type="Pfam" id="PF01535">
    <property type="entry name" value="PPR"/>
    <property type="match status" value="5"/>
</dbReference>
<dbReference type="Proteomes" id="UP000237105">
    <property type="component" value="Unassembled WGS sequence"/>
</dbReference>
<dbReference type="Pfam" id="PF20431">
    <property type="entry name" value="E_motif"/>
    <property type="match status" value="1"/>
</dbReference>
<protein>
    <submittedName>
        <fullName evidence="3">Tetratricopeptide-like helical domain containing protein</fullName>
    </submittedName>
</protein>
<dbReference type="FunFam" id="1.25.40.10:FF:000366">
    <property type="entry name" value="Pentatricopeptide (PPR) repeat-containing protein"/>
    <property type="match status" value="1"/>
</dbReference>